<organism evidence="2 3">
    <name type="scientific">Exophiala mesophila</name>
    <name type="common">Black yeast-like fungus</name>
    <dbReference type="NCBI Taxonomy" id="212818"/>
    <lineage>
        <taxon>Eukaryota</taxon>
        <taxon>Fungi</taxon>
        <taxon>Dikarya</taxon>
        <taxon>Ascomycota</taxon>
        <taxon>Pezizomycotina</taxon>
        <taxon>Eurotiomycetes</taxon>
        <taxon>Chaetothyriomycetidae</taxon>
        <taxon>Chaetothyriales</taxon>
        <taxon>Herpotrichiellaceae</taxon>
        <taxon>Exophiala</taxon>
    </lineage>
</organism>
<protein>
    <submittedName>
        <fullName evidence="2">Uncharacterized protein</fullName>
    </submittedName>
</protein>
<evidence type="ECO:0000313" key="2">
    <source>
        <dbReference type="EMBL" id="RVX74603.1"/>
    </source>
</evidence>
<comment type="caution">
    <text evidence="2">The sequence shown here is derived from an EMBL/GenBank/DDBJ whole genome shotgun (WGS) entry which is preliminary data.</text>
</comment>
<proteinExistence type="predicted"/>
<reference evidence="2 3" key="1">
    <citation type="submission" date="2017-03" db="EMBL/GenBank/DDBJ databases">
        <title>Genomes of endolithic fungi from Antarctica.</title>
        <authorList>
            <person name="Coleine C."/>
            <person name="Masonjones S."/>
            <person name="Stajich J.E."/>
        </authorList>
    </citation>
    <scope>NUCLEOTIDE SEQUENCE [LARGE SCALE GENOMIC DNA]</scope>
    <source>
        <strain evidence="2 3">CCFEE 6314</strain>
    </source>
</reference>
<feature type="region of interest" description="Disordered" evidence="1">
    <location>
        <begin position="58"/>
        <end position="101"/>
    </location>
</feature>
<dbReference type="AlphaFoldDB" id="A0A438NFV2"/>
<dbReference type="OrthoDB" id="5366531at2759"/>
<accession>A0A438NFV2</accession>
<feature type="compositionally biased region" description="Basic and acidic residues" evidence="1">
    <location>
        <begin position="874"/>
        <end position="884"/>
    </location>
</feature>
<feature type="region of interest" description="Disordered" evidence="1">
    <location>
        <begin position="839"/>
        <end position="884"/>
    </location>
</feature>
<evidence type="ECO:0000256" key="1">
    <source>
        <dbReference type="SAM" id="MobiDB-lite"/>
    </source>
</evidence>
<name>A0A438NFV2_EXOME</name>
<evidence type="ECO:0000313" key="3">
    <source>
        <dbReference type="Proteomes" id="UP000288859"/>
    </source>
</evidence>
<dbReference type="VEuPathDB" id="FungiDB:PV10_07190"/>
<dbReference type="Proteomes" id="UP000288859">
    <property type="component" value="Unassembled WGS sequence"/>
</dbReference>
<gene>
    <name evidence="2" type="ORF">B0A52_01729</name>
</gene>
<feature type="compositionally biased region" description="Polar residues" evidence="1">
    <location>
        <begin position="59"/>
        <end position="75"/>
    </location>
</feature>
<feature type="compositionally biased region" description="Basic and acidic residues" evidence="1">
    <location>
        <begin position="852"/>
        <end position="861"/>
    </location>
</feature>
<sequence>MQVRIATFPQRLTTAVFNRKQSHHCSTPYLLSFISSPHQAIPRQRLYTTKLRRHFSASAAINDNKSSGSPTTSKNVDFWPEPTPSQDAVSPESADSVDSDEKAAEEAKWESILEDAFFYGIRSKSRLLFESDVGHLENRDTRLTDLPPARQNIDFWLVLLRAQALHNGHDGIKAIYHGITSRGTLVRLEGDHPSVSALWQVFLAAGSVDFEFLRTLAGEALSYNLNRPYIFREIVGAALEGDTPARATELAQFLYPRFRGKEDLSQIFLSMTRSNSPRALTSFCKVYSHLPRGDIYADVIPQLWSLERISDAFDLHFFLLSKGDLPPTFEALQPLIVHLVHQEENGQSQEQRLNTFLGPLKRAGASFEAQIRRFWALEASKPTEHSPETLNTVAHRQRRQTPRKFSDTFVARAFATRAIPFEFTVNSLIPMGLTEVGPQSVREMVSSSPDLATVQNRFKLLQDRGIDTGSSAYVRTLRNTASAGRWEILRSLVDNDMHHQVFEDENTQLQFLLKYYRSNEWPKLNRTLAVLNLGNFGEEANRQAQGFLLRAMAQLKHHQGMIRLLSDMRMHREKIPMIDAVVRDVLVSQRADIHRDLLDRKRDSDLTTVHIGILQQLAGAGALIPLRTWQYSFFALGKADRLEAFARLSYWLAEFYQPNAIAAHYDLKRKRLPARDTDLRRVFTPDYQRGLMAWAFRPRSWQSSPVKTKKLLFAERCLRWAPILKRLRDQYNVPVDEEQIQEWYLDRVRMLFSISNYGFEENYNNVQRERNPHPYWLYWALYDARWQPRSKPLRYEKSFLLLGLFTSGRQERRYKLRQQRLSDTRSHVSGPAEIRAALAARDAEQEETDESGFDKSTKEDLTASSWDYGPSRTTNERRTEENHN</sequence>
<dbReference type="EMBL" id="NAJM01000004">
    <property type="protein sequence ID" value="RVX74603.1"/>
    <property type="molecule type" value="Genomic_DNA"/>
</dbReference>